<sequence>MTQYTILFPGQGSQSVGMMDTFSDHPIVKTTFDEASSFLSKDFWRMVTEDNSDINQTENTQPIMLVSGIALWRVLAASGIDQPIAVAGHSLGEFTALVAAGVISFEEGLAIVTQRAKLMQSAVPDQVGAMAAILGLEDEVVVRVCQSVQSDEVMEPVNFNSPGQVVIAGHKRLIEQSLVRFKEAGAKRALLLPVSVPSHCSLMIPASKLFADFLAPIAFNEPQISIIHNVDGKSYRQEDAIKKALVKQLCNPVQWTQSIASILEQGTTTLIECGPGKVLTGLNKRMNKEGLNLATDNLDTLNATIESLNG</sequence>
<dbReference type="Gene3D" id="3.30.70.250">
    <property type="entry name" value="Malonyl-CoA ACP transacylase, ACP-binding"/>
    <property type="match status" value="1"/>
</dbReference>
<accession>A0P6Y7</accession>
<dbReference type="InterPro" id="IPR024925">
    <property type="entry name" value="Malonyl_CoA-ACP_transAc"/>
</dbReference>
<dbReference type="SUPFAM" id="SSF55048">
    <property type="entry name" value="Probable ACP-binding domain of malonyl-CoA ACP transacylase"/>
    <property type="match status" value="1"/>
</dbReference>
<dbReference type="EMBL" id="AAUX01000001">
    <property type="protein sequence ID" value="EAV47297.1"/>
    <property type="molecule type" value="Genomic_DNA"/>
</dbReference>
<evidence type="ECO:0000256" key="4">
    <source>
        <dbReference type="ARBA" id="ARBA00023315"/>
    </source>
</evidence>
<feature type="active site" evidence="7">
    <location>
        <position position="199"/>
    </location>
</feature>
<feature type="domain" description="Malonyl-CoA:ACP transacylase (MAT)" evidence="8">
    <location>
        <begin position="7"/>
        <end position="305"/>
    </location>
</feature>
<dbReference type="InterPro" id="IPR014043">
    <property type="entry name" value="Acyl_transferase_dom"/>
</dbReference>
<comment type="similarity">
    <text evidence="6">Belongs to the fabD family.</text>
</comment>
<evidence type="ECO:0000313" key="10">
    <source>
        <dbReference type="Proteomes" id="UP000054262"/>
    </source>
</evidence>
<dbReference type="Proteomes" id="UP000054262">
    <property type="component" value="Unassembled WGS sequence"/>
</dbReference>
<evidence type="ECO:0000256" key="5">
    <source>
        <dbReference type="ARBA" id="ARBA00048462"/>
    </source>
</evidence>
<dbReference type="SUPFAM" id="SSF52151">
    <property type="entry name" value="FabD/lysophospholipase-like"/>
    <property type="match status" value="1"/>
</dbReference>
<dbReference type="PANTHER" id="PTHR42681:SF1">
    <property type="entry name" value="MALONYL-COA-ACYL CARRIER PROTEIN TRANSACYLASE, MITOCHONDRIAL"/>
    <property type="match status" value="1"/>
</dbReference>
<keyword evidence="4 6" id="KW-0012">Acyltransferase</keyword>
<comment type="caution">
    <text evidence="9">The sequence shown here is derived from an EMBL/GenBank/DDBJ whole genome shotgun (WGS) entry which is preliminary data.</text>
</comment>
<dbReference type="FunFam" id="3.30.70.250:FF:000001">
    <property type="entry name" value="Malonyl CoA-acyl carrier protein transacylase"/>
    <property type="match status" value="1"/>
</dbReference>
<dbReference type="GO" id="GO:0004314">
    <property type="term" value="F:[acyl-carrier-protein] S-malonyltransferase activity"/>
    <property type="evidence" value="ECO:0007669"/>
    <property type="project" value="UniProtKB-EC"/>
</dbReference>
<proteinExistence type="inferred from homology"/>
<reference evidence="9 10" key="1">
    <citation type="submission" date="2006-11" db="EMBL/GenBank/DDBJ databases">
        <authorList>
            <person name="Giovannoni S."/>
            <person name="Vergin K."/>
            <person name="Ferriera S."/>
            <person name="Johnson J."/>
            <person name="Kravitz S."/>
            <person name="Beeson K."/>
            <person name="Sutton G."/>
            <person name="Rogers Y.-H."/>
            <person name="Friedman R."/>
            <person name="Frazier M."/>
            <person name="Venter J.C."/>
        </authorList>
    </citation>
    <scope>NUCLEOTIDE SEQUENCE [LARGE SCALE GENOMIC DNA]</scope>
    <source>
        <strain evidence="9 10">HTCC2181</strain>
    </source>
</reference>
<name>A0P6Y7_9PROT</name>
<dbReference type="NCBIfam" id="TIGR00128">
    <property type="entry name" value="fabD"/>
    <property type="match status" value="1"/>
</dbReference>
<dbReference type="Pfam" id="PF00698">
    <property type="entry name" value="Acyl_transf_1"/>
    <property type="match status" value="1"/>
</dbReference>
<dbReference type="OrthoDB" id="9808564at2"/>
<comment type="catalytic activity">
    <reaction evidence="5 6">
        <text>holo-[ACP] + malonyl-CoA = malonyl-[ACP] + CoA</text>
        <dbReference type="Rhea" id="RHEA:41792"/>
        <dbReference type="Rhea" id="RHEA-COMP:9623"/>
        <dbReference type="Rhea" id="RHEA-COMP:9685"/>
        <dbReference type="ChEBI" id="CHEBI:57287"/>
        <dbReference type="ChEBI" id="CHEBI:57384"/>
        <dbReference type="ChEBI" id="CHEBI:64479"/>
        <dbReference type="ChEBI" id="CHEBI:78449"/>
        <dbReference type="EC" id="2.3.1.39"/>
    </reaction>
</comment>
<gene>
    <name evidence="9" type="ORF">MB2181_04450</name>
</gene>
<feature type="active site" evidence="7">
    <location>
        <position position="90"/>
    </location>
</feature>
<evidence type="ECO:0000313" key="9">
    <source>
        <dbReference type="EMBL" id="EAV47297.1"/>
    </source>
</evidence>
<dbReference type="PANTHER" id="PTHR42681">
    <property type="entry name" value="MALONYL-COA-ACYL CARRIER PROTEIN TRANSACYLASE, MITOCHONDRIAL"/>
    <property type="match status" value="1"/>
</dbReference>
<dbReference type="InterPro" id="IPR004410">
    <property type="entry name" value="Malonyl_CoA-ACP_transAc_FabD"/>
</dbReference>
<keyword evidence="10" id="KW-1185">Reference proteome</keyword>
<evidence type="ECO:0000256" key="3">
    <source>
        <dbReference type="ARBA" id="ARBA00022679"/>
    </source>
</evidence>
<dbReference type="GO" id="GO:0005829">
    <property type="term" value="C:cytosol"/>
    <property type="evidence" value="ECO:0007669"/>
    <property type="project" value="TreeGrafter"/>
</dbReference>
<dbReference type="AlphaFoldDB" id="A0P6Y7"/>
<protein>
    <recommendedName>
        <fullName evidence="2 6">Malonyl CoA-acyl carrier protein transacylase</fullName>
        <ecNumber evidence="1 6">2.3.1.39</ecNumber>
    </recommendedName>
</protein>
<keyword evidence="3 6" id="KW-0808">Transferase</keyword>
<dbReference type="InterPro" id="IPR001227">
    <property type="entry name" value="Ac_transferase_dom_sf"/>
</dbReference>
<dbReference type="EC" id="2.3.1.39" evidence="1 6"/>
<evidence type="ECO:0000256" key="6">
    <source>
        <dbReference type="PIRNR" id="PIRNR000446"/>
    </source>
</evidence>
<dbReference type="PIRSF" id="PIRSF000446">
    <property type="entry name" value="Mct"/>
    <property type="match status" value="1"/>
</dbReference>
<evidence type="ECO:0000256" key="1">
    <source>
        <dbReference type="ARBA" id="ARBA00013258"/>
    </source>
</evidence>
<dbReference type="GO" id="GO:0006633">
    <property type="term" value="P:fatty acid biosynthetic process"/>
    <property type="evidence" value="ECO:0007669"/>
    <property type="project" value="TreeGrafter"/>
</dbReference>
<evidence type="ECO:0000256" key="7">
    <source>
        <dbReference type="PIRSR" id="PIRSR000446-1"/>
    </source>
</evidence>
<organism evidence="9 10">
    <name type="scientific">Methylophilales bacterium HTCC2181</name>
    <dbReference type="NCBI Taxonomy" id="383631"/>
    <lineage>
        <taxon>Bacteria</taxon>
        <taxon>Pseudomonadati</taxon>
        <taxon>Pseudomonadota</taxon>
        <taxon>Betaproteobacteria</taxon>
        <taxon>Nitrosomonadales</taxon>
        <taxon>OM43 clade</taxon>
    </lineage>
</organism>
<dbReference type="InterPro" id="IPR050858">
    <property type="entry name" value="Mal-CoA-ACP_Trans/PKS_FabD"/>
</dbReference>
<dbReference type="Gene3D" id="3.40.366.10">
    <property type="entry name" value="Malonyl-Coenzyme A Acyl Carrier Protein, domain 2"/>
    <property type="match status" value="1"/>
</dbReference>
<evidence type="ECO:0000259" key="8">
    <source>
        <dbReference type="SMART" id="SM00827"/>
    </source>
</evidence>
<evidence type="ECO:0000256" key="2">
    <source>
        <dbReference type="ARBA" id="ARBA00018953"/>
    </source>
</evidence>
<dbReference type="InterPro" id="IPR016035">
    <property type="entry name" value="Acyl_Trfase/lysoPLipase"/>
</dbReference>
<dbReference type="InterPro" id="IPR016036">
    <property type="entry name" value="Malonyl_transacylase_ACP-bd"/>
</dbReference>
<dbReference type="SMART" id="SM00827">
    <property type="entry name" value="PKS_AT"/>
    <property type="match status" value="1"/>
</dbReference>